<gene>
    <name evidence="4" type="ORF">MNBD_ALPHA09-333</name>
</gene>
<dbReference type="PANTHER" id="PTHR38603:SF1">
    <property type="entry name" value="CHAPERONE NAPD"/>
    <property type="match status" value="1"/>
</dbReference>
<dbReference type="Gene3D" id="3.30.70.920">
    <property type="match status" value="1"/>
</dbReference>
<accession>A0A3B0TIL3</accession>
<protein>
    <recommendedName>
        <fullName evidence="5">Periplasmic nitrate reductase component NapD</fullName>
    </recommendedName>
</protein>
<dbReference type="InterPro" id="IPR005623">
    <property type="entry name" value="Chaperone_NapD_NO3_reduct"/>
</dbReference>
<dbReference type="Pfam" id="PF03927">
    <property type="entry name" value="NapD"/>
    <property type="match status" value="1"/>
</dbReference>
<dbReference type="GO" id="GO:0005737">
    <property type="term" value="C:cytoplasm"/>
    <property type="evidence" value="ECO:0007669"/>
    <property type="project" value="UniProtKB-SubCell"/>
</dbReference>
<sequence length="96" mass="10029">MNIAGILVNANPGEQDTVRTALSAMEGVELHHETDDGRFIITVEDTEASSCDRTVLTLHNAAGVASAALAFHSFETEDTNASVELAPSSASRFPGA</sequence>
<reference evidence="4" key="1">
    <citation type="submission" date="2018-06" db="EMBL/GenBank/DDBJ databases">
        <authorList>
            <person name="Zhirakovskaya E."/>
        </authorList>
    </citation>
    <scope>NUCLEOTIDE SEQUENCE</scope>
</reference>
<name>A0A3B0TIL3_9ZZZZ</name>
<evidence type="ECO:0000256" key="3">
    <source>
        <dbReference type="ARBA" id="ARBA00023186"/>
    </source>
</evidence>
<keyword evidence="2" id="KW-0963">Cytoplasm</keyword>
<evidence type="ECO:0000256" key="2">
    <source>
        <dbReference type="ARBA" id="ARBA00022490"/>
    </source>
</evidence>
<dbReference type="PANTHER" id="PTHR38603">
    <property type="entry name" value="CHAPERONE NAPD"/>
    <property type="match status" value="1"/>
</dbReference>
<evidence type="ECO:0008006" key="5">
    <source>
        <dbReference type="Google" id="ProtNLM"/>
    </source>
</evidence>
<dbReference type="HAMAP" id="MF_02200">
    <property type="entry name" value="NapD"/>
    <property type="match status" value="1"/>
</dbReference>
<proteinExistence type="inferred from homology"/>
<keyword evidence="3" id="KW-0143">Chaperone</keyword>
<dbReference type="EMBL" id="UOEM01000108">
    <property type="protein sequence ID" value="VAW17778.1"/>
    <property type="molecule type" value="Genomic_DNA"/>
</dbReference>
<evidence type="ECO:0000313" key="4">
    <source>
        <dbReference type="EMBL" id="VAW17778.1"/>
    </source>
</evidence>
<dbReference type="GO" id="GO:0051224">
    <property type="term" value="P:negative regulation of protein transport"/>
    <property type="evidence" value="ECO:0007669"/>
    <property type="project" value="TreeGrafter"/>
</dbReference>
<organism evidence="4">
    <name type="scientific">hydrothermal vent metagenome</name>
    <dbReference type="NCBI Taxonomy" id="652676"/>
    <lineage>
        <taxon>unclassified sequences</taxon>
        <taxon>metagenomes</taxon>
        <taxon>ecological metagenomes</taxon>
    </lineage>
</organism>
<comment type="subcellular location">
    <subcellularLocation>
        <location evidence="1">Cytoplasm</location>
    </subcellularLocation>
</comment>
<evidence type="ECO:0000256" key="1">
    <source>
        <dbReference type="ARBA" id="ARBA00004496"/>
    </source>
</evidence>
<dbReference type="AlphaFoldDB" id="A0A3B0TIL3"/>